<dbReference type="GO" id="GO:0004109">
    <property type="term" value="F:coproporphyrinogen oxidase activity"/>
    <property type="evidence" value="ECO:0007669"/>
    <property type="project" value="InterPro"/>
</dbReference>
<evidence type="ECO:0000256" key="2">
    <source>
        <dbReference type="ARBA" id="ARBA00006100"/>
    </source>
</evidence>
<keyword evidence="10" id="KW-0963">Cytoplasm</keyword>
<keyword evidence="6 10" id="KW-0479">Metal-binding</keyword>
<dbReference type="PANTHER" id="PTHR13932">
    <property type="entry name" value="COPROPORPHYRINIGEN III OXIDASE"/>
    <property type="match status" value="1"/>
</dbReference>
<accession>A0A2W5FLL9</accession>
<keyword evidence="5 10" id="KW-0949">S-adenosyl-L-methionine</keyword>
<dbReference type="InterPro" id="IPR007197">
    <property type="entry name" value="rSAM"/>
</dbReference>
<comment type="similarity">
    <text evidence="2">Belongs to the anaerobic coproporphyrinogen-III oxidase family. HemW subfamily.</text>
</comment>
<keyword evidence="7 10" id="KW-0408">Iron</keyword>
<dbReference type="InterPro" id="IPR013785">
    <property type="entry name" value="Aldolase_TIM"/>
</dbReference>
<evidence type="ECO:0000259" key="11">
    <source>
        <dbReference type="PROSITE" id="PS51918"/>
    </source>
</evidence>
<dbReference type="InterPro" id="IPR058240">
    <property type="entry name" value="rSAM_sf"/>
</dbReference>
<comment type="subcellular location">
    <subcellularLocation>
        <location evidence="10">Cytoplasm</location>
    </subcellularLocation>
</comment>
<reference evidence="12 13" key="1">
    <citation type="submission" date="2017-08" db="EMBL/GenBank/DDBJ databases">
        <title>Infants hospitalized years apart are colonized by the same room-sourced microbial strains.</title>
        <authorList>
            <person name="Brooks B."/>
            <person name="Olm M.R."/>
            <person name="Firek B.A."/>
            <person name="Baker R."/>
            <person name="Thomas B.C."/>
            <person name="Morowitz M.J."/>
            <person name="Banfield J.F."/>
        </authorList>
    </citation>
    <scope>NUCLEOTIDE SEQUENCE [LARGE SCALE GENOMIC DNA]</scope>
    <source>
        <strain evidence="12">S2_006_000_R2_64</strain>
    </source>
</reference>
<dbReference type="Proteomes" id="UP000249739">
    <property type="component" value="Unassembled WGS sequence"/>
</dbReference>
<proteinExistence type="inferred from homology"/>
<gene>
    <name evidence="12" type="ORF">DI586_02145</name>
</gene>
<dbReference type="SFLD" id="SFLDS00029">
    <property type="entry name" value="Radical_SAM"/>
    <property type="match status" value="1"/>
</dbReference>
<dbReference type="SFLD" id="SFLDF00288">
    <property type="entry name" value="HemN-like__clustered_with_nucl"/>
    <property type="match status" value="1"/>
</dbReference>
<organism evidence="12 13">
    <name type="scientific">Micavibrio aeruginosavorus</name>
    <dbReference type="NCBI Taxonomy" id="349221"/>
    <lineage>
        <taxon>Bacteria</taxon>
        <taxon>Pseudomonadati</taxon>
        <taxon>Bdellovibrionota</taxon>
        <taxon>Bdellovibrionia</taxon>
        <taxon>Bdellovibrionales</taxon>
        <taxon>Pseudobdellovibrionaceae</taxon>
        <taxon>Micavibrio</taxon>
    </lineage>
</organism>
<keyword evidence="10" id="KW-0004">4Fe-4S</keyword>
<protein>
    <recommendedName>
        <fullName evidence="3 10">Heme chaperone HemW</fullName>
    </recommendedName>
</protein>
<evidence type="ECO:0000256" key="4">
    <source>
        <dbReference type="ARBA" id="ARBA00022617"/>
    </source>
</evidence>
<dbReference type="SMART" id="SM00729">
    <property type="entry name" value="Elp3"/>
    <property type="match status" value="1"/>
</dbReference>
<evidence type="ECO:0000256" key="9">
    <source>
        <dbReference type="ARBA" id="ARBA00023186"/>
    </source>
</evidence>
<evidence type="ECO:0000256" key="1">
    <source>
        <dbReference type="ARBA" id="ARBA00001966"/>
    </source>
</evidence>
<dbReference type="GO" id="GO:0051539">
    <property type="term" value="F:4 iron, 4 sulfur cluster binding"/>
    <property type="evidence" value="ECO:0007669"/>
    <property type="project" value="UniProtKB-UniRule"/>
</dbReference>
<dbReference type="AlphaFoldDB" id="A0A2W5FLL9"/>
<dbReference type="Pfam" id="PF06969">
    <property type="entry name" value="HemN_C"/>
    <property type="match status" value="1"/>
</dbReference>
<dbReference type="InterPro" id="IPR006638">
    <property type="entry name" value="Elp3/MiaA/NifB-like_rSAM"/>
</dbReference>
<dbReference type="NCBIfam" id="TIGR00539">
    <property type="entry name" value="hemN_rel"/>
    <property type="match status" value="1"/>
</dbReference>
<dbReference type="InterPro" id="IPR034505">
    <property type="entry name" value="Coproporphyrinogen-III_oxidase"/>
</dbReference>
<evidence type="ECO:0000256" key="7">
    <source>
        <dbReference type="ARBA" id="ARBA00023004"/>
    </source>
</evidence>
<comment type="caution">
    <text evidence="12">The sequence shown here is derived from an EMBL/GenBank/DDBJ whole genome shotgun (WGS) entry which is preliminary data.</text>
</comment>
<name>A0A2W5FLL9_9BACT</name>
<evidence type="ECO:0000256" key="5">
    <source>
        <dbReference type="ARBA" id="ARBA00022691"/>
    </source>
</evidence>
<dbReference type="Pfam" id="PF04055">
    <property type="entry name" value="Radical_SAM"/>
    <property type="match status" value="1"/>
</dbReference>
<dbReference type="PROSITE" id="PS51918">
    <property type="entry name" value="RADICAL_SAM"/>
    <property type="match status" value="1"/>
</dbReference>
<keyword evidence="9 10" id="KW-0143">Chaperone</keyword>
<dbReference type="Gene3D" id="3.20.20.70">
    <property type="entry name" value="Aldolase class I"/>
    <property type="match status" value="1"/>
</dbReference>
<evidence type="ECO:0000313" key="13">
    <source>
        <dbReference type="Proteomes" id="UP000249739"/>
    </source>
</evidence>
<keyword evidence="4 10" id="KW-0349">Heme</keyword>
<evidence type="ECO:0000313" key="12">
    <source>
        <dbReference type="EMBL" id="PZP56905.1"/>
    </source>
</evidence>
<evidence type="ECO:0000256" key="10">
    <source>
        <dbReference type="RuleBase" id="RU364116"/>
    </source>
</evidence>
<dbReference type="GO" id="GO:0046872">
    <property type="term" value="F:metal ion binding"/>
    <property type="evidence" value="ECO:0007669"/>
    <property type="project" value="UniProtKB-UniRule"/>
</dbReference>
<dbReference type="SUPFAM" id="SSF102114">
    <property type="entry name" value="Radical SAM enzymes"/>
    <property type="match status" value="1"/>
</dbReference>
<evidence type="ECO:0000256" key="3">
    <source>
        <dbReference type="ARBA" id="ARBA00017228"/>
    </source>
</evidence>
<dbReference type="GO" id="GO:0006779">
    <property type="term" value="P:porphyrin-containing compound biosynthetic process"/>
    <property type="evidence" value="ECO:0007669"/>
    <property type="project" value="InterPro"/>
</dbReference>
<evidence type="ECO:0000256" key="8">
    <source>
        <dbReference type="ARBA" id="ARBA00023014"/>
    </source>
</evidence>
<dbReference type="SFLD" id="SFLDF00562">
    <property type="entry name" value="HemN-like__clustered_with_heat"/>
    <property type="match status" value="1"/>
</dbReference>
<sequence length="381" mass="43357">MSFGIYIHWPFCLSKCPYCDFNSHVHDTIDHEAFAKAYLREINYIADMTKGSTVETVFFGGGTPSLMKPETVAMILDAIKSHWNIAPDWEVTLEANPTSSEAEKFKAFKAAGVNRLSLGIQSLRSEDLKFLGRTHDTEQAREAIQMAADTFDRFSFDLIYARPQQTVEAWKEELHEALQIAAGHISLYQLTIEKNTPFFVQHARGEFKIPAEELAADFYDATEEIMKASGFETYEVSNYARPGQQSRHNLIYWRYGDYAGIGPGAHGRLTLDGKKYATRTHRAPDIWLQRVEAQGHSHHEFELIEPVQRLQEAVMMGLRLEEGVPLSRLQSEYGGNPFDIIEQRKISKLCDEGLLIFENDIIRTTHSGRKCLNGVLDYLLN</sequence>
<comment type="function">
    <text evidence="10">Probably acts as a heme chaperone, transferring heme to an unknown acceptor. Binds one molecule of heme per monomer, possibly covalently. Binds 1 [4Fe-4S] cluster. The cluster is coordinated with 3 cysteines and an exchangeable S-adenosyl-L-methionine.</text>
</comment>
<keyword evidence="8 10" id="KW-0411">Iron-sulfur</keyword>
<comment type="cofactor">
    <cofactor evidence="1">
        <name>[4Fe-4S] cluster</name>
        <dbReference type="ChEBI" id="CHEBI:49883"/>
    </cofactor>
</comment>
<dbReference type="InterPro" id="IPR010723">
    <property type="entry name" value="HemN_C"/>
</dbReference>
<feature type="domain" description="Radical SAM core" evidence="11">
    <location>
        <begin position="1"/>
        <end position="232"/>
    </location>
</feature>
<dbReference type="SFLD" id="SFLDG01065">
    <property type="entry name" value="anaerobic_coproporphyrinogen-I"/>
    <property type="match status" value="1"/>
</dbReference>
<dbReference type="InterPro" id="IPR004559">
    <property type="entry name" value="HemW-like"/>
</dbReference>
<dbReference type="GO" id="GO:0005737">
    <property type="term" value="C:cytoplasm"/>
    <property type="evidence" value="ECO:0007669"/>
    <property type="project" value="UniProtKB-SubCell"/>
</dbReference>
<evidence type="ECO:0000256" key="6">
    <source>
        <dbReference type="ARBA" id="ARBA00022723"/>
    </source>
</evidence>
<dbReference type="PANTHER" id="PTHR13932:SF5">
    <property type="entry name" value="RADICAL S-ADENOSYL METHIONINE DOMAIN-CONTAINING PROTEIN 1, MITOCHONDRIAL"/>
    <property type="match status" value="1"/>
</dbReference>
<dbReference type="EMBL" id="QFOT01000012">
    <property type="protein sequence ID" value="PZP56905.1"/>
    <property type="molecule type" value="Genomic_DNA"/>
</dbReference>